<feature type="transmembrane region" description="Helical" evidence="1">
    <location>
        <begin position="108"/>
        <end position="125"/>
    </location>
</feature>
<keyword evidence="3" id="KW-1185">Reference proteome</keyword>
<comment type="caution">
    <text evidence="2">The sequence shown here is derived from an EMBL/GenBank/DDBJ whole genome shotgun (WGS) entry which is preliminary data.</text>
</comment>
<dbReference type="EMBL" id="JAGIOO010000001">
    <property type="protein sequence ID" value="MBP2476628.1"/>
    <property type="molecule type" value="Genomic_DNA"/>
</dbReference>
<organism evidence="2 3">
    <name type="scientific">Crossiella equi</name>
    <dbReference type="NCBI Taxonomy" id="130796"/>
    <lineage>
        <taxon>Bacteria</taxon>
        <taxon>Bacillati</taxon>
        <taxon>Actinomycetota</taxon>
        <taxon>Actinomycetes</taxon>
        <taxon>Pseudonocardiales</taxon>
        <taxon>Pseudonocardiaceae</taxon>
        <taxon>Crossiella</taxon>
    </lineage>
</organism>
<sequence>MPLIDRSPRAELPAAVIGGIGAGIAFSGNLAVWWVSPTAAGEAVFGLFGSTLTVVVVVVALLSGVALTCLSVRLSRRWRMVAVVLLWLAAVLGGVFALASLFTGSAMSFVMLGGVALLVPITRAAHRALATTPTHDSRGGAVDE</sequence>
<keyword evidence="1" id="KW-0472">Membrane</keyword>
<feature type="transmembrane region" description="Helical" evidence="1">
    <location>
        <begin position="12"/>
        <end position="35"/>
    </location>
</feature>
<proteinExistence type="predicted"/>
<evidence type="ECO:0000256" key="1">
    <source>
        <dbReference type="SAM" id="Phobius"/>
    </source>
</evidence>
<accession>A0ABS5AJ81</accession>
<name>A0ABS5AJ81_9PSEU</name>
<evidence type="ECO:0000313" key="2">
    <source>
        <dbReference type="EMBL" id="MBP2476628.1"/>
    </source>
</evidence>
<protein>
    <submittedName>
        <fullName evidence="2">Phage tail protein</fullName>
    </submittedName>
</protein>
<feature type="transmembrane region" description="Helical" evidence="1">
    <location>
        <begin position="82"/>
        <end position="102"/>
    </location>
</feature>
<dbReference type="RefSeq" id="WP_086782892.1">
    <property type="nucleotide sequence ID" value="NZ_JAGIOO010000001.1"/>
</dbReference>
<keyword evidence="1" id="KW-0812">Transmembrane</keyword>
<dbReference type="Proteomes" id="UP001519363">
    <property type="component" value="Unassembled WGS sequence"/>
</dbReference>
<evidence type="ECO:0000313" key="3">
    <source>
        <dbReference type="Proteomes" id="UP001519363"/>
    </source>
</evidence>
<reference evidence="2 3" key="1">
    <citation type="submission" date="2021-03" db="EMBL/GenBank/DDBJ databases">
        <title>Sequencing the genomes of 1000 actinobacteria strains.</title>
        <authorList>
            <person name="Klenk H.-P."/>
        </authorList>
    </citation>
    <scope>NUCLEOTIDE SEQUENCE [LARGE SCALE GENOMIC DNA]</scope>
    <source>
        <strain evidence="2 3">DSM 44580</strain>
    </source>
</reference>
<gene>
    <name evidence="2" type="ORF">JOF53_005500</name>
</gene>
<feature type="transmembrane region" description="Helical" evidence="1">
    <location>
        <begin position="47"/>
        <end position="70"/>
    </location>
</feature>
<keyword evidence="1" id="KW-1133">Transmembrane helix</keyword>